<keyword evidence="4 12" id="KW-0645">Protease</keyword>
<evidence type="ECO:0000256" key="6">
    <source>
        <dbReference type="ARBA" id="ARBA00022801"/>
    </source>
</evidence>
<evidence type="ECO:0000256" key="7">
    <source>
        <dbReference type="ARBA" id="ARBA00022825"/>
    </source>
</evidence>
<dbReference type="PROSITE" id="PS51892">
    <property type="entry name" value="SUBTILASE"/>
    <property type="match status" value="1"/>
</dbReference>
<keyword evidence="6 12" id="KW-0378">Hydrolase</keyword>
<feature type="domain" description="Peptidase C-terminal archaeal/bacterial" evidence="11">
    <location>
        <begin position="517"/>
        <end position="582"/>
    </location>
</feature>
<dbReference type="FunFam" id="3.40.50.200:FF:000022">
    <property type="entry name" value="Extracellular protease"/>
    <property type="match status" value="1"/>
</dbReference>
<dbReference type="InterPro" id="IPR034176">
    <property type="entry name" value="Peptidases_S8_13"/>
</dbReference>
<dbReference type="PANTHER" id="PTHR43806">
    <property type="entry name" value="PEPTIDASE S8"/>
    <property type="match status" value="1"/>
</dbReference>
<evidence type="ECO:0000256" key="8">
    <source>
        <dbReference type="ARBA" id="ARBA00023145"/>
    </source>
</evidence>
<dbReference type="Gene3D" id="3.40.50.200">
    <property type="entry name" value="Peptidase S8/S53 domain"/>
    <property type="match status" value="1"/>
</dbReference>
<dbReference type="EMBL" id="UOFJ01000541">
    <property type="protein sequence ID" value="VAW70656.1"/>
    <property type="molecule type" value="Genomic_DNA"/>
</dbReference>
<evidence type="ECO:0000256" key="3">
    <source>
        <dbReference type="ARBA" id="ARBA00022525"/>
    </source>
</evidence>
<keyword evidence="7" id="KW-0720">Serine protease</keyword>
<feature type="region of interest" description="Disordered" evidence="9">
    <location>
        <begin position="204"/>
        <end position="226"/>
    </location>
</feature>
<evidence type="ECO:0000259" key="11">
    <source>
        <dbReference type="Pfam" id="PF04151"/>
    </source>
</evidence>
<dbReference type="GO" id="GO:0004252">
    <property type="term" value="F:serine-type endopeptidase activity"/>
    <property type="evidence" value="ECO:0007669"/>
    <property type="project" value="InterPro"/>
</dbReference>
<reference evidence="12" key="1">
    <citation type="submission" date="2018-06" db="EMBL/GenBank/DDBJ databases">
        <authorList>
            <person name="Zhirakovskaya E."/>
        </authorList>
    </citation>
    <scope>NUCLEOTIDE SEQUENCE</scope>
</reference>
<dbReference type="InterPro" id="IPR000209">
    <property type="entry name" value="Peptidase_S8/S53_dom"/>
</dbReference>
<dbReference type="Gene3D" id="2.60.120.380">
    <property type="match status" value="1"/>
</dbReference>
<sequence length="606" mass="61846">MNNLKNTPIYSALKICSAIALSCAFLSPSALAGHSASAGVSVSSTAPTHHNTDRIIIKYKNTSPLSTATTLSATTLNQMSQVAGTKLHHLHHMANGAQVLQLDGHKNAAQISQIISALQTDSNVEYAEPDLILQALFTPNDSRYNEQWQYFEAAGGLNLPLAWDITQGQGSVVAVLDTGYRPHQDLAANIIAGYDMISSTTIAQDGDGRDADASDPGDWAPADACATGSAASNSSWHGTHVAGSIAAVTNNNTGVAGVAFNAKILPIRVLGRCGGFTSDIADAIIWAAGGNVSGVPNNPNPADVINLSLGGTGNCATTTQSAINTARNLGATIVVAAGNANTNASSSTPANCQGVVTVAATNRNGGKASYSNFGNVVDVAAPGGSARTGIAGAILSTLNSGTRAPANDSYRFYQGTSMATPHVAGAAALLYAVNPAITPTEVESILKSTARTFPATCNQCGSGIVDALAAVNAAGGTSTNPTPPPAAPPSAPPSDNTLQNAIALTELNATRSTDLNFTIEVPAGANRLNFQISGGLGDADLYVRLGSAPTTRAYDCRPYINGSNENCPINNAQPGTYHVMLRAYADFSGVSLLASFNENTAPPANP</sequence>
<dbReference type="Pfam" id="PF04151">
    <property type="entry name" value="PPC"/>
    <property type="match status" value="1"/>
</dbReference>
<evidence type="ECO:0000259" key="10">
    <source>
        <dbReference type="Pfam" id="PF00082"/>
    </source>
</evidence>
<feature type="compositionally biased region" description="Pro residues" evidence="9">
    <location>
        <begin position="481"/>
        <end position="492"/>
    </location>
</feature>
<evidence type="ECO:0000256" key="5">
    <source>
        <dbReference type="ARBA" id="ARBA00022729"/>
    </source>
</evidence>
<accession>A0A3B0YQC1</accession>
<evidence type="ECO:0000256" key="1">
    <source>
        <dbReference type="ARBA" id="ARBA00004613"/>
    </source>
</evidence>
<dbReference type="Pfam" id="PF00082">
    <property type="entry name" value="Peptidase_S8"/>
    <property type="match status" value="1"/>
</dbReference>
<dbReference type="PANTHER" id="PTHR43806:SF11">
    <property type="entry name" value="CEREVISIN-RELATED"/>
    <property type="match status" value="1"/>
</dbReference>
<comment type="subcellular location">
    <subcellularLocation>
        <location evidence="1">Secreted</location>
    </subcellularLocation>
</comment>
<dbReference type="InterPro" id="IPR022398">
    <property type="entry name" value="Peptidase_S8_His-AS"/>
</dbReference>
<dbReference type="CDD" id="cd07496">
    <property type="entry name" value="Peptidases_S8_13"/>
    <property type="match status" value="1"/>
</dbReference>
<gene>
    <name evidence="12" type="ORF">MNBD_GAMMA10-2</name>
</gene>
<evidence type="ECO:0000256" key="9">
    <source>
        <dbReference type="SAM" id="MobiDB-lite"/>
    </source>
</evidence>
<name>A0A3B0YQC1_9ZZZZ</name>
<feature type="domain" description="Peptidase S8/S53" evidence="10">
    <location>
        <begin position="168"/>
        <end position="463"/>
    </location>
</feature>
<dbReference type="InterPro" id="IPR023828">
    <property type="entry name" value="Peptidase_S8_Ser-AS"/>
</dbReference>
<evidence type="ECO:0000256" key="4">
    <source>
        <dbReference type="ARBA" id="ARBA00022670"/>
    </source>
</evidence>
<feature type="region of interest" description="Disordered" evidence="9">
    <location>
        <begin position="475"/>
        <end position="496"/>
    </location>
</feature>
<dbReference type="InterPro" id="IPR036852">
    <property type="entry name" value="Peptidase_S8/S53_dom_sf"/>
</dbReference>
<dbReference type="InterPro" id="IPR050131">
    <property type="entry name" value="Peptidase_S8_subtilisin-like"/>
</dbReference>
<keyword evidence="3" id="KW-0964">Secreted</keyword>
<comment type="similarity">
    <text evidence="2">Belongs to the peptidase S8 family.</text>
</comment>
<keyword evidence="5" id="KW-0732">Signal</keyword>
<dbReference type="PROSITE" id="PS00137">
    <property type="entry name" value="SUBTILASE_HIS"/>
    <property type="match status" value="1"/>
</dbReference>
<evidence type="ECO:0000256" key="2">
    <source>
        <dbReference type="ARBA" id="ARBA00011073"/>
    </source>
</evidence>
<dbReference type="PROSITE" id="PS00138">
    <property type="entry name" value="SUBTILASE_SER"/>
    <property type="match status" value="1"/>
</dbReference>
<dbReference type="EC" id="3.4.21.-" evidence="12"/>
<dbReference type="PRINTS" id="PR00723">
    <property type="entry name" value="SUBTILISIN"/>
</dbReference>
<dbReference type="InterPro" id="IPR015500">
    <property type="entry name" value="Peptidase_S8_subtilisin-rel"/>
</dbReference>
<dbReference type="GO" id="GO:0006508">
    <property type="term" value="P:proteolysis"/>
    <property type="evidence" value="ECO:0007669"/>
    <property type="project" value="UniProtKB-KW"/>
</dbReference>
<protein>
    <submittedName>
        <fullName evidence="12">Extracellular protease</fullName>
        <ecNumber evidence="12">3.4.21.-</ecNumber>
    </submittedName>
</protein>
<organism evidence="12">
    <name type="scientific">hydrothermal vent metagenome</name>
    <dbReference type="NCBI Taxonomy" id="652676"/>
    <lineage>
        <taxon>unclassified sequences</taxon>
        <taxon>metagenomes</taxon>
        <taxon>ecological metagenomes</taxon>
    </lineage>
</organism>
<dbReference type="SUPFAM" id="SSF52743">
    <property type="entry name" value="Subtilisin-like"/>
    <property type="match status" value="1"/>
</dbReference>
<keyword evidence="8" id="KW-0865">Zymogen</keyword>
<evidence type="ECO:0000313" key="12">
    <source>
        <dbReference type="EMBL" id="VAW70656.1"/>
    </source>
</evidence>
<proteinExistence type="inferred from homology"/>
<dbReference type="InterPro" id="IPR007280">
    <property type="entry name" value="Peptidase_C_arc/bac"/>
</dbReference>
<dbReference type="AlphaFoldDB" id="A0A3B0YQC1"/>
<feature type="non-terminal residue" evidence="12">
    <location>
        <position position="606"/>
    </location>
</feature>
<dbReference type="GO" id="GO:0005576">
    <property type="term" value="C:extracellular region"/>
    <property type="evidence" value="ECO:0007669"/>
    <property type="project" value="UniProtKB-SubCell"/>
</dbReference>